<feature type="compositionally biased region" description="Basic and acidic residues" evidence="1">
    <location>
        <begin position="32"/>
        <end position="41"/>
    </location>
</feature>
<feature type="region of interest" description="Disordered" evidence="1">
    <location>
        <begin position="1"/>
        <end position="20"/>
    </location>
</feature>
<organism evidence="4 5">
    <name type="scientific">Diachasma alloeum</name>
    <dbReference type="NCBI Taxonomy" id="454923"/>
    <lineage>
        <taxon>Eukaryota</taxon>
        <taxon>Metazoa</taxon>
        <taxon>Ecdysozoa</taxon>
        <taxon>Arthropoda</taxon>
        <taxon>Hexapoda</taxon>
        <taxon>Insecta</taxon>
        <taxon>Pterygota</taxon>
        <taxon>Neoptera</taxon>
        <taxon>Endopterygota</taxon>
        <taxon>Hymenoptera</taxon>
        <taxon>Apocrita</taxon>
        <taxon>Ichneumonoidea</taxon>
        <taxon>Braconidae</taxon>
        <taxon>Opiinae</taxon>
        <taxon>Diachasma</taxon>
    </lineage>
</organism>
<proteinExistence type="predicted"/>
<protein>
    <submittedName>
        <fullName evidence="4">Transformer female isoform</fullName>
    </submittedName>
</protein>
<dbReference type="InterPro" id="IPR022063">
    <property type="entry name" value="Sex_determin_N"/>
</dbReference>
<dbReference type="Proteomes" id="UP000297026">
    <property type="component" value="Unassembled WGS sequence"/>
</dbReference>
<sequence>MRRSDDRSREYRDSRDYLPEDRLRELERKRREWRIEQEKRREHEKRKQKMIQEWEAKRARELEGKNQRRRSKSRSRSASPGPSRRRGRSRSVEKNSTRASTKVPVMSERFDSASSSNTPLFKGMEGSKISVSELKKIKVNIQRDISKAEETSELLRDITSPDEIVLKRREGEGSKPIFEREELKTKESNNVDVPERRTVVALDEFETNKNRSTERRSRSLSSGRRTSHSSRRASRHDAASKSYTERHDRGHSYDRGSTTNDRYHERKYPSSRKSSPERVRDSRSRRSQDRNARAGSHRDSTCREYQDYDSYSHPRRHEVDRRPAALSYAEPITFPMYYDNLVRPMMMDPMMMMRTPMPMMRGRVPAMIPTFRPPFRPRFMPSEMFRLNGPPTQRYGRMFP</sequence>
<feature type="compositionally biased region" description="Basic and acidic residues" evidence="1">
    <location>
        <begin position="166"/>
        <end position="198"/>
    </location>
</feature>
<reference evidence="4" key="1">
    <citation type="submission" date="2019-02" db="EMBL/GenBank/DDBJ databases">
        <title>Genome of the parasitoid wasp Diachasma alloeum, an emerging model for ecological speciation and transitions to asexual reproduction.</title>
        <authorList>
            <person name="Robertson H.M."/>
            <person name="Walden K.K."/>
            <person name="Tvedte E.S."/>
            <person name="Hood G.R."/>
            <person name="Feder J.L."/>
            <person name="Forbes A.A."/>
            <person name="Logsdon J.M."/>
            <person name="Mcelroy K.E."/>
        </authorList>
    </citation>
    <scope>NUCLEOTIDE SEQUENCE [LARGE SCALE GENOMIC DNA]</scope>
    <source>
        <strain evidence="4">Michigan</strain>
    </source>
</reference>
<feature type="domain" description="Complementary sex determiner C-terminal" evidence="2">
    <location>
        <begin position="260"/>
        <end position="399"/>
    </location>
</feature>
<feature type="compositionally biased region" description="Basic residues" evidence="1">
    <location>
        <begin position="225"/>
        <end position="234"/>
    </location>
</feature>
<accession>A0A4E0S3S9</accession>
<dbReference type="OrthoDB" id="8194777at2759"/>
<feature type="region of interest" description="Disordered" evidence="1">
    <location>
        <begin position="32"/>
        <end position="123"/>
    </location>
</feature>
<gene>
    <name evidence="4" type="primary">tra-M</name>
    <name evidence="4" type="ORF">DALL_DALL000238</name>
</gene>
<name>A0A4E0S3S9_9HYME</name>
<keyword evidence="5" id="KW-1185">Reference proteome</keyword>
<feature type="domain" description="Complementary sex determination N-terminal" evidence="3">
    <location>
        <begin position="27"/>
        <end position="169"/>
    </location>
</feature>
<evidence type="ECO:0000259" key="2">
    <source>
        <dbReference type="Pfam" id="PF11671"/>
    </source>
</evidence>
<dbReference type="InterPro" id="IPR021007">
    <property type="entry name" value="Sex_determ_C"/>
</dbReference>
<evidence type="ECO:0000256" key="1">
    <source>
        <dbReference type="SAM" id="MobiDB-lite"/>
    </source>
</evidence>
<dbReference type="EMBL" id="ML158631">
    <property type="protein sequence ID" value="THK33055.1"/>
    <property type="molecule type" value="Genomic_DNA"/>
</dbReference>
<feature type="compositionally biased region" description="Basic and acidic residues" evidence="1">
    <location>
        <begin position="261"/>
        <end position="316"/>
    </location>
</feature>
<feature type="compositionally biased region" description="Basic and acidic residues" evidence="1">
    <location>
        <begin position="206"/>
        <end position="217"/>
    </location>
</feature>
<dbReference type="Pfam" id="PF11671">
    <property type="entry name" value="Apis_Csd"/>
    <property type="match status" value="1"/>
</dbReference>
<evidence type="ECO:0000259" key="3">
    <source>
        <dbReference type="Pfam" id="PF12278"/>
    </source>
</evidence>
<dbReference type="Pfam" id="PF12278">
    <property type="entry name" value="SDP_N"/>
    <property type="match status" value="1"/>
</dbReference>
<feature type="compositionally biased region" description="Basic and acidic residues" evidence="1">
    <location>
        <begin position="235"/>
        <end position="254"/>
    </location>
</feature>
<evidence type="ECO:0000313" key="4">
    <source>
        <dbReference type="EMBL" id="THK33055.1"/>
    </source>
</evidence>
<dbReference type="AlphaFoldDB" id="A0A4E0S3S9"/>
<feature type="compositionally biased region" description="Basic and acidic residues" evidence="1">
    <location>
        <begin position="50"/>
        <end position="66"/>
    </location>
</feature>
<feature type="region of interest" description="Disordered" evidence="1">
    <location>
        <begin position="166"/>
        <end position="316"/>
    </location>
</feature>
<evidence type="ECO:0000313" key="5">
    <source>
        <dbReference type="Proteomes" id="UP000297026"/>
    </source>
</evidence>